<dbReference type="GO" id="GO:0006099">
    <property type="term" value="P:tricarboxylic acid cycle"/>
    <property type="evidence" value="ECO:0007669"/>
    <property type="project" value="InterPro"/>
</dbReference>
<dbReference type="GO" id="GO:0046872">
    <property type="term" value="F:metal ion binding"/>
    <property type="evidence" value="ECO:0007669"/>
    <property type="project" value="UniProtKB-KW"/>
</dbReference>
<dbReference type="EC" id="6.2.1.5" evidence="7"/>
<dbReference type="InterPro" id="IPR013650">
    <property type="entry name" value="ATP-grasp_succ-CoA_synth-type"/>
</dbReference>
<dbReference type="Gene3D" id="3.30.1490.20">
    <property type="entry name" value="ATP-grasp fold, A domain"/>
    <property type="match status" value="1"/>
</dbReference>
<dbReference type="InterPro" id="IPR017866">
    <property type="entry name" value="Succ-CoA_synthase_bsu_CS"/>
</dbReference>
<dbReference type="PANTHER" id="PTHR11815:SF10">
    <property type="entry name" value="SUCCINATE--COA LIGASE [GDP-FORMING] SUBUNIT BETA, MITOCHONDRIAL"/>
    <property type="match status" value="1"/>
</dbReference>
<evidence type="ECO:0000259" key="6">
    <source>
        <dbReference type="PROSITE" id="PS50975"/>
    </source>
</evidence>
<keyword evidence="3 5" id="KW-0547">Nucleotide-binding</keyword>
<evidence type="ECO:0000256" key="1">
    <source>
        <dbReference type="ARBA" id="ARBA00022598"/>
    </source>
</evidence>
<dbReference type="GO" id="GO:0006104">
    <property type="term" value="P:succinyl-CoA metabolic process"/>
    <property type="evidence" value="ECO:0007669"/>
    <property type="project" value="TreeGrafter"/>
</dbReference>
<dbReference type="SUPFAM" id="SSF52210">
    <property type="entry name" value="Succinyl-CoA synthetase domains"/>
    <property type="match status" value="1"/>
</dbReference>
<gene>
    <name evidence="7" type="primary">sucC</name>
    <name evidence="7" type="ORF">J9259_00725</name>
</gene>
<dbReference type="PROSITE" id="PS50975">
    <property type="entry name" value="ATP_GRASP"/>
    <property type="match status" value="1"/>
</dbReference>
<evidence type="ECO:0000256" key="3">
    <source>
        <dbReference type="ARBA" id="ARBA00022741"/>
    </source>
</evidence>
<comment type="caution">
    <text evidence="7">The sequence shown here is derived from an EMBL/GenBank/DDBJ whole genome shotgun (WGS) entry which is preliminary data.</text>
</comment>
<sequence length="366" mass="39965">MKLFEYRAKQMMEKYGIPIPRGFVARSASEIRSIDYPVAVKAQVLIGGRGKAGGIKFAETAEEARRKADEILNMKIKGERVRAVLLEEKLDVARELYLSLLLDRSRKSLLFMASAEGGVEIESVQDDRIAMVPVPPYGYSDFITRILGGKMKLDRNLMSQLDGIVQKLYSMFVSEDCELAEINPLVITRDGRMIAADSKITINDDALYRHPEFSEDTDDLTPLEQRAKSEGISFVQLDGDIGVIANGAGLTMATLDILTINGGRAGVFLDLGGTDDPAKVTAAFNLMNDAKPRVIFLNIFGGITKCDTVALGVKAAVIQSKIRIPVVARIRGVNDDIAKNILSEIGIKASTDLIEAAREAVRAEAN</sequence>
<dbReference type="Pfam" id="PF08442">
    <property type="entry name" value="ATP-grasp_2"/>
    <property type="match status" value="1"/>
</dbReference>
<name>A0A8J7YMX7_9ARCH</name>
<dbReference type="NCBIfam" id="TIGR01016">
    <property type="entry name" value="sucCoAbeta"/>
    <property type="match status" value="1"/>
</dbReference>
<dbReference type="AlphaFoldDB" id="A0A8J7YMX7"/>
<dbReference type="InterPro" id="IPR011761">
    <property type="entry name" value="ATP-grasp"/>
</dbReference>
<dbReference type="InterPro" id="IPR005811">
    <property type="entry name" value="SUCC_ACL_C"/>
</dbReference>
<keyword evidence="2" id="KW-0479">Metal-binding</keyword>
<keyword evidence="4" id="KW-0460">Magnesium</keyword>
<dbReference type="GO" id="GO:0004775">
    <property type="term" value="F:succinate-CoA ligase (ADP-forming) activity"/>
    <property type="evidence" value="ECO:0007669"/>
    <property type="project" value="UniProtKB-EC"/>
</dbReference>
<dbReference type="NCBIfam" id="NF001913">
    <property type="entry name" value="PRK00696.1"/>
    <property type="match status" value="1"/>
</dbReference>
<evidence type="ECO:0000313" key="7">
    <source>
        <dbReference type="EMBL" id="MBX8631038.1"/>
    </source>
</evidence>
<feature type="domain" description="ATP-grasp" evidence="6">
    <location>
        <begin position="9"/>
        <end position="211"/>
    </location>
</feature>
<dbReference type="PIRSF" id="PIRSF001554">
    <property type="entry name" value="SucCS_beta"/>
    <property type="match status" value="1"/>
</dbReference>
<evidence type="ECO:0000256" key="5">
    <source>
        <dbReference type="PROSITE-ProRule" id="PRU00409"/>
    </source>
</evidence>
<dbReference type="Proteomes" id="UP000716004">
    <property type="component" value="Unassembled WGS sequence"/>
</dbReference>
<dbReference type="Pfam" id="PF00549">
    <property type="entry name" value="Ligase_CoA"/>
    <property type="match status" value="1"/>
</dbReference>
<evidence type="ECO:0000256" key="2">
    <source>
        <dbReference type="ARBA" id="ARBA00022723"/>
    </source>
</evidence>
<dbReference type="PROSITE" id="PS01217">
    <property type="entry name" value="SUCCINYL_COA_LIG_3"/>
    <property type="match status" value="1"/>
</dbReference>
<dbReference type="InterPro" id="IPR013815">
    <property type="entry name" value="ATP_grasp_subdomain_1"/>
</dbReference>
<keyword evidence="1 7" id="KW-0436">Ligase</keyword>
<dbReference type="Gene3D" id="3.30.470.20">
    <property type="entry name" value="ATP-grasp fold, B domain"/>
    <property type="match status" value="1"/>
</dbReference>
<dbReference type="Gene3D" id="3.40.50.261">
    <property type="entry name" value="Succinyl-CoA synthetase domains"/>
    <property type="match status" value="1"/>
</dbReference>
<dbReference type="SUPFAM" id="SSF56059">
    <property type="entry name" value="Glutathione synthetase ATP-binding domain-like"/>
    <property type="match status" value="1"/>
</dbReference>
<dbReference type="InterPro" id="IPR016102">
    <property type="entry name" value="Succinyl-CoA_synth-like"/>
</dbReference>
<dbReference type="InterPro" id="IPR005809">
    <property type="entry name" value="Succ_CoA_ligase-like_bsu"/>
</dbReference>
<organism evidence="7 8">
    <name type="scientific">Candidatus Sysuiplasma superficiale</name>
    <dbReference type="NCBI Taxonomy" id="2823368"/>
    <lineage>
        <taxon>Archaea</taxon>
        <taxon>Methanobacteriati</taxon>
        <taxon>Thermoplasmatota</taxon>
        <taxon>Thermoplasmata</taxon>
        <taxon>Candidatus Sysuiplasmatales</taxon>
        <taxon>Candidatus Sysuiplasmataceae</taxon>
        <taxon>Candidatus Sysuiplasma</taxon>
    </lineage>
</organism>
<keyword evidence="5" id="KW-0067">ATP-binding</keyword>
<accession>A0A8J7YMX7</accession>
<dbReference type="PANTHER" id="PTHR11815">
    <property type="entry name" value="SUCCINYL-COA SYNTHETASE BETA CHAIN"/>
    <property type="match status" value="1"/>
</dbReference>
<dbReference type="EMBL" id="JAGVSJ010000001">
    <property type="protein sequence ID" value="MBX8631038.1"/>
    <property type="molecule type" value="Genomic_DNA"/>
</dbReference>
<evidence type="ECO:0000256" key="4">
    <source>
        <dbReference type="ARBA" id="ARBA00022842"/>
    </source>
</evidence>
<proteinExistence type="predicted"/>
<evidence type="ECO:0000313" key="8">
    <source>
        <dbReference type="Proteomes" id="UP000716004"/>
    </source>
</evidence>
<protein>
    <submittedName>
        <fullName evidence="7">ADP-forming succinate--CoA ligase subunit beta</fullName>
        <ecNumber evidence="7">6.2.1.5</ecNumber>
    </submittedName>
</protein>
<dbReference type="GO" id="GO:0042709">
    <property type="term" value="C:succinate-CoA ligase complex"/>
    <property type="evidence" value="ECO:0007669"/>
    <property type="project" value="TreeGrafter"/>
</dbReference>
<reference evidence="7" key="1">
    <citation type="submission" date="2021-04" db="EMBL/GenBank/DDBJ databases">
        <title>Genomic insights into ecological role and evolution of a novel Thermoplasmata order Candidatus Sysuiplasmatales.</title>
        <authorList>
            <person name="Yuan Y."/>
        </authorList>
    </citation>
    <scope>NUCLEOTIDE SEQUENCE</scope>
    <source>
        <strain evidence="7">YP2-bin.285</strain>
    </source>
</reference>
<dbReference type="GO" id="GO:0005524">
    <property type="term" value="F:ATP binding"/>
    <property type="evidence" value="ECO:0007669"/>
    <property type="project" value="UniProtKB-UniRule"/>
</dbReference>